<dbReference type="EMBL" id="CP144691">
    <property type="protein sequence ID" value="WVY93747.1"/>
    <property type="molecule type" value="Genomic_DNA"/>
</dbReference>
<reference evidence="1 2" key="1">
    <citation type="journal article" date="2023" name="Life. Sci Alliance">
        <title>Evolutionary insights into 3D genome organization and epigenetic landscape of Vigna mungo.</title>
        <authorList>
            <person name="Junaid A."/>
            <person name="Singh B."/>
            <person name="Bhatia S."/>
        </authorList>
    </citation>
    <scope>NUCLEOTIDE SEQUENCE [LARGE SCALE GENOMIC DNA]</scope>
    <source>
        <strain evidence="1">Urdbean</strain>
    </source>
</reference>
<protein>
    <submittedName>
        <fullName evidence="1">Uncharacterized protein</fullName>
    </submittedName>
</protein>
<dbReference type="Proteomes" id="UP001374535">
    <property type="component" value="Chromosome 10"/>
</dbReference>
<sequence>MINYEVVNHLPYDINHYVFSLINQSGLKQRLLCYAASGSNYSCRSRVIMFLKLIFLDSWYRRINKLIVKDQLIMFHFLTLLSWLRMLVTESNIGFFPSLNISEIYLNISMSRL</sequence>
<evidence type="ECO:0000313" key="2">
    <source>
        <dbReference type="Proteomes" id="UP001374535"/>
    </source>
</evidence>
<accession>A0AAQ3RIB3</accession>
<gene>
    <name evidence="1" type="ORF">V8G54_032835</name>
</gene>
<keyword evidence="2" id="KW-1185">Reference proteome</keyword>
<name>A0AAQ3RIB3_VIGMU</name>
<dbReference type="AlphaFoldDB" id="A0AAQ3RIB3"/>
<proteinExistence type="predicted"/>
<evidence type="ECO:0000313" key="1">
    <source>
        <dbReference type="EMBL" id="WVY93747.1"/>
    </source>
</evidence>
<organism evidence="1 2">
    <name type="scientific">Vigna mungo</name>
    <name type="common">Black gram</name>
    <name type="synonym">Phaseolus mungo</name>
    <dbReference type="NCBI Taxonomy" id="3915"/>
    <lineage>
        <taxon>Eukaryota</taxon>
        <taxon>Viridiplantae</taxon>
        <taxon>Streptophyta</taxon>
        <taxon>Embryophyta</taxon>
        <taxon>Tracheophyta</taxon>
        <taxon>Spermatophyta</taxon>
        <taxon>Magnoliopsida</taxon>
        <taxon>eudicotyledons</taxon>
        <taxon>Gunneridae</taxon>
        <taxon>Pentapetalae</taxon>
        <taxon>rosids</taxon>
        <taxon>fabids</taxon>
        <taxon>Fabales</taxon>
        <taxon>Fabaceae</taxon>
        <taxon>Papilionoideae</taxon>
        <taxon>50 kb inversion clade</taxon>
        <taxon>NPAAA clade</taxon>
        <taxon>indigoferoid/millettioid clade</taxon>
        <taxon>Phaseoleae</taxon>
        <taxon>Vigna</taxon>
    </lineage>
</organism>